<reference evidence="1 2" key="1">
    <citation type="submission" date="2015-07" db="EMBL/GenBank/DDBJ databases">
        <title>The genome of Melipona quadrifasciata.</title>
        <authorList>
            <person name="Pan H."/>
            <person name="Kapheim K."/>
        </authorList>
    </citation>
    <scope>NUCLEOTIDE SEQUENCE [LARGE SCALE GENOMIC DNA]</scope>
    <source>
        <strain evidence="1">0111107301</strain>
        <tissue evidence="1">Whole body</tissue>
    </source>
</reference>
<evidence type="ECO:0000313" key="1">
    <source>
        <dbReference type="EMBL" id="KOX75133.1"/>
    </source>
</evidence>
<name>A0A0M9A3E2_9HYME</name>
<accession>A0A0M9A3E2</accession>
<dbReference type="EMBL" id="KQ435771">
    <property type="protein sequence ID" value="KOX75133.1"/>
    <property type="molecule type" value="Genomic_DNA"/>
</dbReference>
<keyword evidence="2" id="KW-1185">Reference proteome</keyword>
<sequence>MSDMDVCYRCGIHIHNQTKKKNIVRERCHATIPMVWVQARTGKIYWFLRTLSWPVSPENLGHMAAFFLSKETTRPSTVD</sequence>
<dbReference type="Proteomes" id="UP000053105">
    <property type="component" value="Unassembled WGS sequence"/>
</dbReference>
<gene>
    <name evidence="1" type="ORF">WN51_14280</name>
</gene>
<dbReference type="AlphaFoldDB" id="A0A0M9A3E2"/>
<evidence type="ECO:0000313" key="2">
    <source>
        <dbReference type="Proteomes" id="UP000053105"/>
    </source>
</evidence>
<protein>
    <submittedName>
        <fullName evidence="1">Uncharacterized protein</fullName>
    </submittedName>
</protein>
<proteinExistence type="predicted"/>
<organism evidence="1 2">
    <name type="scientific">Melipona quadrifasciata</name>
    <dbReference type="NCBI Taxonomy" id="166423"/>
    <lineage>
        <taxon>Eukaryota</taxon>
        <taxon>Metazoa</taxon>
        <taxon>Ecdysozoa</taxon>
        <taxon>Arthropoda</taxon>
        <taxon>Hexapoda</taxon>
        <taxon>Insecta</taxon>
        <taxon>Pterygota</taxon>
        <taxon>Neoptera</taxon>
        <taxon>Endopterygota</taxon>
        <taxon>Hymenoptera</taxon>
        <taxon>Apocrita</taxon>
        <taxon>Aculeata</taxon>
        <taxon>Apoidea</taxon>
        <taxon>Anthophila</taxon>
        <taxon>Apidae</taxon>
        <taxon>Melipona</taxon>
    </lineage>
</organism>